<proteinExistence type="predicted"/>
<keyword evidence="2" id="KW-0812">Transmembrane</keyword>
<evidence type="ECO:0000256" key="2">
    <source>
        <dbReference type="SAM" id="Phobius"/>
    </source>
</evidence>
<reference evidence="3 4" key="1">
    <citation type="submission" date="2020-04" db="EMBL/GenBank/DDBJ databases">
        <authorList>
            <person name="De Canck E."/>
        </authorList>
    </citation>
    <scope>NUCLEOTIDE SEQUENCE [LARGE SCALE GENOMIC DNA]</scope>
    <source>
        <strain evidence="3 4">LMG 28138</strain>
    </source>
</reference>
<keyword evidence="2" id="KW-1133">Transmembrane helix</keyword>
<keyword evidence="4" id="KW-1185">Reference proteome</keyword>
<feature type="transmembrane region" description="Helical" evidence="2">
    <location>
        <begin position="45"/>
        <end position="69"/>
    </location>
</feature>
<name>A0A6S7AYL7_9BURK</name>
<evidence type="ECO:0000256" key="1">
    <source>
        <dbReference type="SAM" id="MobiDB-lite"/>
    </source>
</evidence>
<dbReference type="Proteomes" id="UP000494115">
    <property type="component" value="Unassembled WGS sequence"/>
</dbReference>
<keyword evidence="2" id="KW-0472">Membrane</keyword>
<sequence length="75" mass="7852">MSDLDSPRGPKPDRVSPSPPSVQPHASSAEDDAVDVIVHGGPRGAIAVAGVATAIVIGLWFAFYFLVFLPRGVIR</sequence>
<dbReference type="RefSeq" id="WP_175103696.1">
    <property type="nucleotide sequence ID" value="NZ_CADIKM010000004.1"/>
</dbReference>
<organism evidence="3 4">
    <name type="scientific">Pararobbsia alpina</name>
    <dbReference type="NCBI Taxonomy" id="621374"/>
    <lineage>
        <taxon>Bacteria</taxon>
        <taxon>Pseudomonadati</taxon>
        <taxon>Pseudomonadota</taxon>
        <taxon>Betaproteobacteria</taxon>
        <taxon>Burkholderiales</taxon>
        <taxon>Burkholderiaceae</taxon>
        <taxon>Pararobbsia</taxon>
    </lineage>
</organism>
<dbReference type="EMBL" id="CADIKM010000004">
    <property type="protein sequence ID" value="CAB3781365.1"/>
    <property type="molecule type" value="Genomic_DNA"/>
</dbReference>
<evidence type="ECO:0000313" key="4">
    <source>
        <dbReference type="Proteomes" id="UP000494115"/>
    </source>
</evidence>
<dbReference type="AlphaFoldDB" id="A0A6S7AYL7"/>
<gene>
    <name evidence="3" type="ORF">LMG28138_01189</name>
</gene>
<feature type="region of interest" description="Disordered" evidence="1">
    <location>
        <begin position="1"/>
        <end position="30"/>
    </location>
</feature>
<evidence type="ECO:0000313" key="3">
    <source>
        <dbReference type="EMBL" id="CAB3781365.1"/>
    </source>
</evidence>
<evidence type="ECO:0008006" key="5">
    <source>
        <dbReference type="Google" id="ProtNLM"/>
    </source>
</evidence>
<feature type="compositionally biased region" description="Basic and acidic residues" evidence="1">
    <location>
        <begin position="1"/>
        <end position="14"/>
    </location>
</feature>
<protein>
    <recommendedName>
        <fullName evidence="5">Cytochrome c oxidase subunit IIa</fullName>
    </recommendedName>
</protein>
<accession>A0A6S7AYL7</accession>